<organism evidence="2 3">
    <name type="scientific">Pseudodesulfovibrio senegalensis</name>
    <dbReference type="NCBI Taxonomy" id="1721087"/>
    <lineage>
        <taxon>Bacteria</taxon>
        <taxon>Pseudomonadati</taxon>
        <taxon>Thermodesulfobacteriota</taxon>
        <taxon>Desulfovibrionia</taxon>
        <taxon>Desulfovibrionales</taxon>
        <taxon>Desulfovibrionaceae</taxon>
    </lineage>
</organism>
<protein>
    <recommendedName>
        <fullName evidence="4">DUF4142 domain-containing protein</fullName>
    </recommendedName>
</protein>
<dbReference type="RefSeq" id="WP_151151339.1">
    <property type="nucleotide sequence ID" value="NZ_WAIE01000005.1"/>
</dbReference>
<reference evidence="2 3" key="1">
    <citation type="journal article" date="2017" name="Int. J. Syst. Evol. Microbiol.">
        <title>Desulfovibrio senegalensis sp. nov., a mesophilic sulfate reducer isolated from marine sediment.</title>
        <authorList>
            <person name="Thioye A."/>
            <person name="Gam Z.B.A."/>
            <person name="Mbengue M."/>
            <person name="Cayol J.L."/>
            <person name="Joseph-Bartoli M."/>
            <person name="Toure-Kane C."/>
            <person name="Labat M."/>
        </authorList>
    </citation>
    <scope>NUCLEOTIDE SEQUENCE [LARGE SCALE GENOMIC DNA]</scope>
    <source>
        <strain evidence="2 3">DSM 101509</strain>
    </source>
</reference>
<keyword evidence="1" id="KW-0732">Signal</keyword>
<keyword evidence="3" id="KW-1185">Reference proteome</keyword>
<evidence type="ECO:0000256" key="1">
    <source>
        <dbReference type="SAM" id="SignalP"/>
    </source>
</evidence>
<proteinExistence type="predicted"/>
<gene>
    <name evidence="2" type="ORF">F8A88_11655</name>
</gene>
<feature type="signal peptide" evidence="1">
    <location>
        <begin position="1"/>
        <end position="22"/>
    </location>
</feature>
<evidence type="ECO:0000313" key="2">
    <source>
        <dbReference type="EMBL" id="KAB1441084.1"/>
    </source>
</evidence>
<feature type="chain" id="PRO_5026953014" description="DUF4142 domain-containing protein" evidence="1">
    <location>
        <begin position="23"/>
        <end position="168"/>
    </location>
</feature>
<dbReference type="AlphaFoldDB" id="A0A6N6N0R7"/>
<accession>A0A6N6N0R7</accession>
<dbReference type="Proteomes" id="UP000438699">
    <property type="component" value="Unassembled WGS sequence"/>
</dbReference>
<comment type="caution">
    <text evidence="2">The sequence shown here is derived from an EMBL/GenBank/DDBJ whole genome shotgun (WGS) entry which is preliminary data.</text>
</comment>
<sequence>MSRLYLVSIALMFIVYSTSASAENLAISQAGTVYTQSLKNSVELANKALPLIAAINSVDNQAAKLGTTAQNYLSPQEFKIYRKKQAELHQLFAMQNTETSLTKDLQTLNKLYEATLLYHRTRAEYVRRRGTGNGYDKWLSSQKTDEEMKNALELLAKIRQQIERTPIQ</sequence>
<name>A0A6N6N0R7_9BACT</name>
<dbReference type="EMBL" id="WAIE01000005">
    <property type="protein sequence ID" value="KAB1441084.1"/>
    <property type="molecule type" value="Genomic_DNA"/>
</dbReference>
<evidence type="ECO:0000313" key="3">
    <source>
        <dbReference type="Proteomes" id="UP000438699"/>
    </source>
</evidence>
<evidence type="ECO:0008006" key="4">
    <source>
        <dbReference type="Google" id="ProtNLM"/>
    </source>
</evidence>